<dbReference type="SUPFAM" id="SSF55073">
    <property type="entry name" value="Nucleotide cyclase"/>
    <property type="match status" value="1"/>
</dbReference>
<dbReference type="PROSITE" id="PS50887">
    <property type="entry name" value="GGDEF"/>
    <property type="match status" value="1"/>
</dbReference>
<evidence type="ECO:0000313" key="3">
    <source>
        <dbReference type="EMBL" id="SFW44903.1"/>
    </source>
</evidence>
<dbReference type="InterPro" id="IPR050469">
    <property type="entry name" value="Diguanylate_Cyclase"/>
</dbReference>
<dbReference type="NCBIfam" id="TIGR00254">
    <property type="entry name" value="GGDEF"/>
    <property type="match status" value="1"/>
</dbReference>
<dbReference type="InterPro" id="IPR029787">
    <property type="entry name" value="Nucleotide_cyclase"/>
</dbReference>
<dbReference type="PANTHER" id="PTHR45138:SF9">
    <property type="entry name" value="DIGUANYLATE CYCLASE DGCM-RELATED"/>
    <property type="match status" value="1"/>
</dbReference>
<dbReference type="EMBL" id="FPIP01000008">
    <property type="protein sequence ID" value="SFW44903.1"/>
    <property type="molecule type" value="Genomic_DNA"/>
</dbReference>
<dbReference type="CDD" id="cd01949">
    <property type="entry name" value="GGDEF"/>
    <property type="match status" value="1"/>
</dbReference>
<evidence type="ECO:0000256" key="1">
    <source>
        <dbReference type="SAM" id="Phobius"/>
    </source>
</evidence>
<dbReference type="Proteomes" id="UP000183461">
    <property type="component" value="Unassembled WGS sequence"/>
</dbReference>
<gene>
    <name evidence="3" type="ORF">SAMN02910280_2608</name>
</gene>
<evidence type="ECO:0000313" key="4">
    <source>
        <dbReference type="Proteomes" id="UP000183461"/>
    </source>
</evidence>
<accession>A0A1K1PBF0</accession>
<dbReference type="InterPro" id="IPR043128">
    <property type="entry name" value="Rev_trsase/Diguanyl_cyclase"/>
</dbReference>
<keyword evidence="1" id="KW-0472">Membrane</keyword>
<dbReference type="AlphaFoldDB" id="A0A1K1PBF0"/>
<dbReference type="PANTHER" id="PTHR45138">
    <property type="entry name" value="REGULATORY COMPONENTS OF SENSORY TRANSDUCTION SYSTEM"/>
    <property type="match status" value="1"/>
</dbReference>
<proteinExistence type="predicted"/>
<dbReference type="GO" id="GO:0005886">
    <property type="term" value="C:plasma membrane"/>
    <property type="evidence" value="ECO:0007669"/>
    <property type="project" value="TreeGrafter"/>
</dbReference>
<dbReference type="GO" id="GO:1902201">
    <property type="term" value="P:negative regulation of bacterial-type flagellum-dependent cell motility"/>
    <property type="evidence" value="ECO:0007669"/>
    <property type="project" value="TreeGrafter"/>
</dbReference>
<feature type="transmembrane region" description="Helical" evidence="1">
    <location>
        <begin position="149"/>
        <end position="174"/>
    </location>
</feature>
<reference evidence="3 4" key="1">
    <citation type="submission" date="2016-11" db="EMBL/GenBank/DDBJ databases">
        <authorList>
            <person name="Jaros S."/>
            <person name="Januszkiewicz K."/>
            <person name="Wedrychowicz H."/>
        </authorList>
    </citation>
    <scope>NUCLEOTIDE SEQUENCE [LARGE SCALE GENOMIC DNA]</scope>
    <source>
        <strain evidence="3 4">YL228</strain>
    </source>
</reference>
<dbReference type="RefSeq" id="WP_072300826.1">
    <property type="nucleotide sequence ID" value="NZ_FPIP01000008.1"/>
</dbReference>
<feature type="transmembrane region" description="Helical" evidence="1">
    <location>
        <begin position="113"/>
        <end position="129"/>
    </location>
</feature>
<feature type="domain" description="GGDEF" evidence="2">
    <location>
        <begin position="210"/>
        <end position="340"/>
    </location>
</feature>
<dbReference type="GO" id="GO:0052621">
    <property type="term" value="F:diguanylate cyclase activity"/>
    <property type="evidence" value="ECO:0007669"/>
    <property type="project" value="TreeGrafter"/>
</dbReference>
<dbReference type="Pfam" id="PF00990">
    <property type="entry name" value="GGDEF"/>
    <property type="match status" value="1"/>
</dbReference>
<dbReference type="SMART" id="SM00267">
    <property type="entry name" value="GGDEF"/>
    <property type="match status" value="1"/>
</dbReference>
<protein>
    <submittedName>
        <fullName evidence="3">Diguanylate cyclase (GGDEF) domain-containing protein</fullName>
    </submittedName>
</protein>
<feature type="transmembrane region" description="Helical" evidence="1">
    <location>
        <begin position="87"/>
        <end position="106"/>
    </location>
</feature>
<sequence length="341" mass="39199">MELSHLKKIAWIVNIAIFLMVFGHMIFFWYIDVPFLVAFSIPDACVYIIGFVLIHYDKLNIYVWLVYCWITLYTCVTTICIGIGYGFHLYCFSIVPIIFVTEYIAYKQKRRSMKALPVSLIITAFYIIYTSYGSGHGPVFERSGKQTAFFWSLNALVVFSFLIAFISYLIRLIIHSEDELKRAAQIDQLTKLYNRHYMFDRLTEITNADKQCILAIADIDDFKGVNDVHGHNAGDEVLKCLSERLVRECPNCDISRWGGEEFLIISYAPYNEAIAMLEELRKNIEASTVRFAGKEIRVTITVGIVSRNPGQDTNELIEKADNRLYYGKNNGKNCIVCDPEP</sequence>
<name>A0A1K1PBF0_RUMFL</name>
<feature type="transmembrane region" description="Helical" evidence="1">
    <location>
        <begin position="61"/>
        <end position="81"/>
    </location>
</feature>
<dbReference type="GO" id="GO:0043709">
    <property type="term" value="P:cell adhesion involved in single-species biofilm formation"/>
    <property type="evidence" value="ECO:0007669"/>
    <property type="project" value="TreeGrafter"/>
</dbReference>
<feature type="transmembrane region" description="Helical" evidence="1">
    <location>
        <begin position="9"/>
        <end position="29"/>
    </location>
</feature>
<feature type="transmembrane region" description="Helical" evidence="1">
    <location>
        <begin position="35"/>
        <end position="54"/>
    </location>
</feature>
<organism evidence="3 4">
    <name type="scientific">Ruminococcus flavefaciens</name>
    <dbReference type="NCBI Taxonomy" id="1265"/>
    <lineage>
        <taxon>Bacteria</taxon>
        <taxon>Bacillati</taxon>
        <taxon>Bacillota</taxon>
        <taxon>Clostridia</taxon>
        <taxon>Eubacteriales</taxon>
        <taxon>Oscillospiraceae</taxon>
        <taxon>Ruminococcus</taxon>
    </lineage>
</organism>
<evidence type="ECO:0000259" key="2">
    <source>
        <dbReference type="PROSITE" id="PS50887"/>
    </source>
</evidence>
<dbReference type="InterPro" id="IPR000160">
    <property type="entry name" value="GGDEF_dom"/>
</dbReference>
<dbReference type="Gene3D" id="3.30.70.270">
    <property type="match status" value="1"/>
</dbReference>
<keyword evidence="1" id="KW-0812">Transmembrane</keyword>
<keyword evidence="1" id="KW-1133">Transmembrane helix</keyword>